<feature type="compositionally biased region" description="Low complexity" evidence="4">
    <location>
        <begin position="56"/>
        <end position="66"/>
    </location>
</feature>
<dbReference type="InterPro" id="IPR051417">
    <property type="entry name" value="SDr/BOS_complex"/>
</dbReference>
<protein>
    <recommendedName>
        <fullName evidence="10">Gram-positive cocci surface proteins LPxTG domain-containing protein</fullName>
    </recommendedName>
</protein>
<feature type="compositionally biased region" description="Basic and acidic residues" evidence="4">
    <location>
        <begin position="1453"/>
        <end position="1471"/>
    </location>
</feature>
<feature type="domain" description="CNA-B" evidence="6">
    <location>
        <begin position="1353"/>
        <end position="1443"/>
    </location>
</feature>
<dbReference type="Pfam" id="PF05738">
    <property type="entry name" value="Cna_B"/>
    <property type="match status" value="1"/>
</dbReference>
<name>A0A1E5GTQ5_9ENTE</name>
<evidence type="ECO:0000256" key="5">
    <source>
        <dbReference type="SAM" id="Phobius"/>
    </source>
</evidence>
<comment type="subcellular location">
    <subcellularLocation>
        <location evidence="1">Secreted</location>
    </subcellularLocation>
</comment>
<keyword evidence="5" id="KW-0812">Transmembrane</keyword>
<dbReference type="STRING" id="903983.BCR23_07830"/>
<dbReference type="Proteomes" id="UP000094764">
    <property type="component" value="Unassembled WGS sequence"/>
</dbReference>
<organism evidence="8 9">
    <name type="scientific">Enterococcus quebecensis</name>
    <dbReference type="NCBI Taxonomy" id="903983"/>
    <lineage>
        <taxon>Bacteria</taxon>
        <taxon>Bacillati</taxon>
        <taxon>Bacillota</taxon>
        <taxon>Bacilli</taxon>
        <taxon>Lactobacillales</taxon>
        <taxon>Enterococcaceae</taxon>
        <taxon>Enterococcus</taxon>
    </lineage>
</organism>
<feature type="compositionally biased region" description="Low complexity" evidence="4">
    <location>
        <begin position="1487"/>
        <end position="1509"/>
    </location>
</feature>
<dbReference type="Gene3D" id="2.60.40.1140">
    <property type="entry name" value="Collagen-binding surface protein Cna, B-type domain"/>
    <property type="match status" value="1"/>
</dbReference>
<dbReference type="InterPro" id="IPR033764">
    <property type="entry name" value="Sdr_B"/>
</dbReference>
<feature type="region of interest" description="Disordered" evidence="4">
    <location>
        <begin position="39"/>
        <end position="75"/>
    </location>
</feature>
<keyword evidence="5" id="KW-0472">Membrane</keyword>
<dbReference type="EMBL" id="MIKB01000014">
    <property type="protein sequence ID" value="OEG16047.1"/>
    <property type="molecule type" value="Genomic_DNA"/>
</dbReference>
<comment type="caution">
    <text evidence="8">The sequence shown here is derived from an EMBL/GenBank/DDBJ whole genome shotgun (WGS) entry which is preliminary data.</text>
</comment>
<feature type="domain" description="SD-repeat containing protein B" evidence="7">
    <location>
        <begin position="1111"/>
        <end position="1224"/>
    </location>
</feature>
<evidence type="ECO:0008006" key="10">
    <source>
        <dbReference type="Google" id="ProtNLM"/>
    </source>
</evidence>
<reference evidence="9" key="1">
    <citation type="submission" date="2016-09" db="EMBL/GenBank/DDBJ databases">
        <authorList>
            <person name="Gulvik C.A."/>
        </authorList>
    </citation>
    <scope>NUCLEOTIDE SEQUENCE [LARGE SCALE GENOMIC DNA]</scope>
    <source>
        <strain evidence="9">LMG 26306</strain>
    </source>
</reference>
<dbReference type="PANTHER" id="PTHR23303:SF15">
    <property type="entry name" value="COLOSSIN-A"/>
    <property type="match status" value="1"/>
</dbReference>
<dbReference type="PANTHER" id="PTHR23303">
    <property type="entry name" value="CARBOXYPEPTIDASE REGULATORY REGION-CONTAINING"/>
    <property type="match status" value="1"/>
</dbReference>
<evidence type="ECO:0000256" key="4">
    <source>
        <dbReference type="SAM" id="MobiDB-lite"/>
    </source>
</evidence>
<accession>A0A1E5GTQ5</accession>
<feature type="domain" description="SD-repeat containing protein B" evidence="7">
    <location>
        <begin position="1231"/>
        <end position="1343"/>
    </location>
</feature>
<dbReference type="GO" id="GO:0005576">
    <property type="term" value="C:extracellular region"/>
    <property type="evidence" value="ECO:0007669"/>
    <property type="project" value="UniProtKB-SubCell"/>
</dbReference>
<keyword evidence="5" id="KW-1133">Transmembrane helix</keyword>
<keyword evidence="2" id="KW-0964">Secreted</keyword>
<evidence type="ECO:0000259" key="6">
    <source>
        <dbReference type="Pfam" id="PF05738"/>
    </source>
</evidence>
<evidence type="ECO:0000313" key="9">
    <source>
        <dbReference type="Proteomes" id="UP000094764"/>
    </source>
</evidence>
<dbReference type="SUPFAM" id="SSF117074">
    <property type="entry name" value="Hypothetical protein PA1324"/>
    <property type="match status" value="2"/>
</dbReference>
<dbReference type="RefSeq" id="WP_069635243.1">
    <property type="nucleotide sequence ID" value="NZ_JXKZ01000004.1"/>
</dbReference>
<dbReference type="InterPro" id="IPR013783">
    <property type="entry name" value="Ig-like_fold"/>
</dbReference>
<dbReference type="InterPro" id="IPR008454">
    <property type="entry name" value="Collagen-bd_Cna-like_B-typ_dom"/>
</dbReference>
<proteinExistence type="predicted"/>
<dbReference type="SUPFAM" id="SSF49478">
    <property type="entry name" value="Cna protein B-type domain"/>
    <property type="match status" value="1"/>
</dbReference>
<evidence type="ECO:0000256" key="1">
    <source>
        <dbReference type="ARBA" id="ARBA00004613"/>
    </source>
</evidence>
<dbReference type="Gene3D" id="2.60.40.10">
    <property type="entry name" value="Immunoglobulins"/>
    <property type="match status" value="2"/>
</dbReference>
<feature type="region of interest" description="Disordered" evidence="4">
    <location>
        <begin position="1442"/>
        <end position="1514"/>
    </location>
</feature>
<sequence>MKKKITTLLMLICLIAPIILGPINAYGVSTDLLEKDVEKTVETEAPSSPIGQEQLAASTTTTSSEETIAESERPSIDPVQENQLNVSWVSANGREETHHLNETATQDYWKGTLRIKGNISDNEQTELSYIIDMGSNFKGTLSSQNPFVHVRNLPQTGQWEVIRSISVGTQRQYQEEIDVVIEKQALKEDTDQNNLILLDSIQLIYEGNKEESQKLALSVTFSEDNQVVTEISELDNTLAEAPLTNNEELSAKNKNQMVAKLSISEVYSNTTPLAGEYFDMTVRVNSGSIGESEDPIKNVQILVTLPDSVDIISLPTSNNYQIKTEKVGSETRVTIDYLKELPAGRMLDVPFGLRFKKGISIPATKLNGLLKVTASNAEGKEKLLEGIQPKIYEQPNHLVAEKDPDAEPIEVHTSKIKIIPETEIGGVNIKNGKLHIEFPADIELYSVMYQGKNYPVSGPANGVYTVDIFVGDINVTNATTAVELTYEYPYSATGTSKTHEIKATLTGERLDGTQVNDEAILSETVPAIENLSGYPGIKFFTKTAPAKVLKEKDQTLAYTLTFTPRLDMRDVYLVDDPIRKTNEPDFFEGFRYQSFSWSAQKSKNPEITGLVSTELLYQTKNNRNWQSMGSTSLANTVQVASLGLAKGDYVTTVKYVFTYQGSKQLPKDAGKVSISAIGKTMEGVKNPDLSLKDGLTNTLYIYGDRKHAKAPESSYEAFVKGGYEANQDDTNNTQTATTIFTGEGAYPGYSNWEQPFSPKVNDIGSTFSYQINVNNVYGSGALKDAILYITVPTTINIEHVELVNPQNDPNAQIEIKQVDDNTQLVVIRYNNDWRNNEGYNDNHAVKITANGSEKVKKVEEFNNYLVSGDTKQNYDGGADWVSGVPGVGGVVASMSKYRQVNFNRSVGVDSKKEISKDGINFSRVINLLNQDGGTDVTYRLKVPNSGDIKINELHIIDNLPSKNDTMTISESGRHSTVGGQLKAITLADGSALDGNYELYYSMNTTAQNNLTELQQLTNDKSTWQVWDGQTPVDKSATAIKIIKKDGLDSQKTVSFNLSYHIPKVESDIETIWNSFAVGGSYIDGATNATLEIGEPVKSGVYLGKEEPTKKIAGVLWSDENANGLREGSEARIPNAEVNLYDWNNDLVSTTKTKGDGSYEFEHLYNKKYRVTVKRVSSNFNLTTYRTGSDKAIDNDFLELEADKQYGETFVDLSTESNPLNIDGGYTEPTTIDGYIWHDSDRDGLQSAGERPVSNVKVSLYRMDHTRQEVLVKTVETAANGKYYFSGSQIKPGSYQIHAEIPSEYAATIKGEITEKQNSRFNINGQTDKIEVKKGVNTDWDLGLVFDLPTYTSIKGKKIWKGDQNQKNQRPQSINVQVLQDGESYGKPFMVKANKTDEWEFSIDGLPEYKPQSDQKYVYTIKEVDVPEMYTSEVDNTTFTITNTYVGDNVNPDPEEKPRPSRPEESTSEKETSSTSSSEEQNNNLIDNTSGSYGNTTTTGNNNSNRSNQTKFPRTGEKTEQYIFMGVMMIIGTMGFSLLNRNRFRKF</sequence>
<keyword evidence="9" id="KW-1185">Reference proteome</keyword>
<evidence type="ECO:0000259" key="7">
    <source>
        <dbReference type="Pfam" id="PF17210"/>
    </source>
</evidence>
<feature type="transmembrane region" description="Helical" evidence="5">
    <location>
        <begin position="1521"/>
        <end position="1538"/>
    </location>
</feature>
<evidence type="ECO:0000313" key="8">
    <source>
        <dbReference type="EMBL" id="OEG16047.1"/>
    </source>
</evidence>
<gene>
    <name evidence="8" type="ORF">BCR23_07830</name>
</gene>
<keyword evidence="3" id="KW-0732">Signal</keyword>
<dbReference type="Pfam" id="PF17210">
    <property type="entry name" value="SdrD_B"/>
    <property type="match status" value="2"/>
</dbReference>
<evidence type="ECO:0000256" key="3">
    <source>
        <dbReference type="ARBA" id="ARBA00022729"/>
    </source>
</evidence>
<dbReference type="CDD" id="cd00222">
    <property type="entry name" value="CollagenBindB"/>
    <property type="match status" value="1"/>
</dbReference>
<dbReference type="OrthoDB" id="2216546at2"/>
<evidence type="ECO:0000256" key="2">
    <source>
        <dbReference type="ARBA" id="ARBA00022525"/>
    </source>
</evidence>